<dbReference type="EMBL" id="FN649760">
    <property type="protein sequence ID" value="CBJ34213.1"/>
    <property type="molecule type" value="Genomic_DNA"/>
</dbReference>
<gene>
    <name evidence="2" type="ORF">Esi_1496_0002</name>
</gene>
<dbReference type="InParanoid" id="D7FKY1"/>
<evidence type="ECO:0000313" key="3">
    <source>
        <dbReference type="Proteomes" id="UP000002630"/>
    </source>
</evidence>
<proteinExistence type="predicted"/>
<sequence length="115" mass="12766">MPSRPPALSPLVHQRHSNKQRKKILALQLTNNKVLSTAASDKERSARREGDLLAKVDTAEDTIASLTDTVAEQQLAAATESERFEQAQRQLDNKLKTSRRAARAELEFCGGISQR</sequence>
<evidence type="ECO:0000313" key="2">
    <source>
        <dbReference type="EMBL" id="CBJ34213.1"/>
    </source>
</evidence>
<feature type="compositionally biased region" description="Basic residues" evidence="1">
    <location>
        <begin position="13"/>
        <end position="24"/>
    </location>
</feature>
<dbReference type="AlphaFoldDB" id="D7FKY1"/>
<dbReference type="OrthoDB" id="10552441at2759"/>
<name>D7FKY1_ECTSI</name>
<keyword evidence="3" id="KW-1185">Reference proteome</keyword>
<feature type="region of interest" description="Disordered" evidence="1">
    <location>
        <begin position="1"/>
        <end position="26"/>
    </location>
</feature>
<organism evidence="2 3">
    <name type="scientific">Ectocarpus siliculosus</name>
    <name type="common">Brown alga</name>
    <name type="synonym">Conferva siliculosa</name>
    <dbReference type="NCBI Taxonomy" id="2880"/>
    <lineage>
        <taxon>Eukaryota</taxon>
        <taxon>Sar</taxon>
        <taxon>Stramenopiles</taxon>
        <taxon>Ochrophyta</taxon>
        <taxon>PX clade</taxon>
        <taxon>Phaeophyceae</taxon>
        <taxon>Ectocarpales</taxon>
        <taxon>Ectocarpaceae</taxon>
        <taxon>Ectocarpus</taxon>
    </lineage>
</organism>
<evidence type="ECO:0000256" key="1">
    <source>
        <dbReference type="SAM" id="MobiDB-lite"/>
    </source>
</evidence>
<protein>
    <submittedName>
        <fullName evidence="2">Uncharacterized protein</fullName>
    </submittedName>
</protein>
<reference evidence="2 3" key="1">
    <citation type="journal article" date="2010" name="Nature">
        <title>The Ectocarpus genome and the independent evolution of multicellularity in brown algae.</title>
        <authorList>
            <person name="Cock J.M."/>
            <person name="Sterck L."/>
            <person name="Rouze P."/>
            <person name="Scornet D."/>
            <person name="Allen A.E."/>
            <person name="Amoutzias G."/>
            <person name="Anthouard V."/>
            <person name="Artiguenave F."/>
            <person name="Aury J.M."/>
            <person name="Badger J.H."/>
            <person name="Beszteri B."/>
            <person name="Billiau K."/>
            <person name="Bonnet E."/>
            <person name="Bothwell J.H."/>
            <person name="Bowler C."/>
            <person name="Boyen C."/>
            <person name="Brownlee C."/>
            <person name="Carrano C.J."/>
            <person name="Charrier B."/>
            <person name="Cho G.Y."/>
            <person name="Coelho S.M."/>
            <person name="Collen J."/>
            <person name="Corre E."/>
            <person name="Da Silva C."/>
            <person name="Delage L."/>
            <person name="Delaroque N."/>
            <person name="Dittami S.M."/>
            <person name="Doulbeau S."/>
            <person name="Elias M."/>
            <person name="Farnham G."/>
            <person name="Gachon C.M."/>
            <person name="Gschloessl B."/>
            <person name="Heesch S."/>
            <person name="Jabbari K."/>
            <person name="Jubin C."/>
            <person name="Kawai H."/>
            <person name="Kimura K."/>
            <person name="Kloareg B."/>
            <person name="Kupper F.C."/>
            <person name="Lang D."/>
            <person name="Le Bail A."/>
            <person name="Leblanc C."/>
            <person name="Lerouge P."/>
            <person name="Lohr M."/>
            <person name="Lopez P.J."/>
            <person name="Martens C."/>
            <person name="Maumus F."/>
            <person name="Michel G."/>
            <person name="Miranda-Saavedra D."/>
            <person name="Morales J."/>
            <person name="Moreau H."/>
            <person name="Motomura T."/>
            <person name="Nagasato C."/>
            <person name="Napoli C.A."/>
            <person name="Nelson D.R."/>
            <person name="Nyvall-Collen P."/>
            <person name="Peters A.F."/>
            <person name="Pommier C."/>
            <person name="Potin P."/>
            <person name="Poulain J."/>
            <person name="Quesneville H."/>
            <person name="Read B."/>
            <person name="Rensing S.A."/>
            <person name="Ritter A."/>
            <person name="Rousvoal S."/>
            <person name="Samanta M."/>
            <person name="Samson G."/>
            <person name="Schroeder D.C."/>
            <person name="Segurens B."/>
            <person name="Strittmatter M."/>
            <person name="Tonon T."/>
            <person name="Tregear J.W."/>
            <person name="Valentin K."/>
            <person name="von Dassow P."/>
            <person name="Yamagishi T."/>
            <person name="Van de Peer Y."/>
            <person name="Wincker P."/>
        </authorList>
    </citation>
    <scope>NUCLEOTIDE SEQUENCE [LARGE SCALE GENOMIC DNA]</scope>
    <source>
        <strain evidence="3">Ec32 / CCAP1310/4</strain>
    </source>
</reference>
<accession>D7FKY1</accession>
<dbReference type="Proteomes" id="UP000002630">
    <property type="component" value="Unassembled WGS sequence"/>
</dbReference>